<reference evidence="1" key="2">
    <citation type="journal article" date="2021" name="Genome Biol. Evol.">
        <title>Developing a high-quality reference genome for a parasitic bivalve with doubly uniparental inheritance (Bivalvia: Unionida).</title>
        <authorList>
            <person name="Smith C.H."/>
        </authorList>
    </citation>
    <scope>NUCLEOTIDE SEQUENCE</scope>
    <source>
        <strain evidence="1">CHS0354</strain>
        <tissue evidence="1">Mantle</tissue>
    </source>
</reference>
<evidence type="ECO:0000313" key="1">
    <source>
        <dbReference type="EMBL" id="KAK3599995.1"/>
    </source>
</evidence>
<reference evidence="1" key="1">
    <citation type="journal article" date="2021" name="Genome Biol. Evol.">
        <title>A High-Quality Reference Genome for a Parasitic Bivalve with Doubly Uniparental Inheritance (Bivalvia: Unionida).</title>
        <authorList>
            <person name="Smith C.H."/>
        </authorList>
    </citation>
    <scope>NUCLEOTIDE SEQUENCE</scope>
    <source>
        <strain evidence="1">CHS0354</strain>
    </source>
</reference>
<proteinExistence type="predicted"/>
<organism evidence="1 2">
    <name type="scientific">Potamilus streckersoni</name>
    <dbReference type="NCBI Taxonomy" id="2493646"/>
    <lineage>
        <taxon>Eukaryota</taxon>
        <taxon>Metazoa</taxon>
        <taxon>Spiralia</taxon>
        <taxon>Lophotrochozoa</taxon>
        <taxon>Mollusca</taxon>
        <taxon>Bivalvia</taxon>
        <taxon>Autobranchia</taxon>
        <taxon>Heteroconchia</taxon>
        <taxon>Palaeoheterodonta</taxon>
        <taxon>Unionida</taxon>
        <taxon>Unionoidea</taxon>
        <taxon>Unionidae</taxon>
        <taxon>Ambleminae</taxon>
        <taxon>Lampsilini</taxon>
        <taxon>Potamilus</taxon>
    </lineage>
</organism>
<reference evidence="1" key="3">
    <citation type="submission" date="2023-05" db="EMBL/GenBank/DDBJ databases">
        <authorList>
            <person name="Smith C.H."/>
        </authorList>
    </citation>
    <scope>NUCLEOTIDE SEQUENCE</scope>
    <source>
        <strain evidence="1">CHS0354</strain>
        <tissue evidence="1">Mantle</tissue>
    </source>
</reference>
<dbReference type="AlphaFoldDB" id="A0AAE0SYH8"/>
<comment type="caution">
    <text evidence="1">The sequence shown here is derived from an EMBL/GenBank/DDBJ whole genome shotgun (WGS) entry which is preliminary data.</text>
</comment>
<dbReference type="Proteomes" id="UP001195483">
    <property type="component" value="Unassembled WGS sequence"/>
</dbReference>
<sequence>MKTCLFSTYTLHKAGECGTTYQKAGKSLRQLPTKSTGQIWKLQSPFRRLGNHSHTSAHQIYWTDLEAAESFQKAGKSLTTAHPIYVTDLEAAEYFQKTVKSLTDNCPPNLLDRFTSCRITAMTGQTLIVKSDLGPYSLQTTGVVAFPTMGRDP</sequence>
<accession>A0AAE0SYH8</accession>
<dbReference type="EMBL" id="JAEAOA010000768">
    <property type="protein sequence ID" value="KAK3599995.1"/>
    <property type="molecule type" value="Genomic_DNA"/>
</dbReference>
<protein>
    <submittedName>
        <fullName evidence="1">Uncharacterized protein</fullName>
    </submittedName>
</protein>
<gene>
    <name evidence="1" type="ORF">CHS0354_012654</name>
</gene>
<name>A0AAE0SYH8_9BIVA</name>
<evidence type="ECO:0000313" key="2">
    <source>
        <dbReference type="Proteomes" id="UP001195483"/>
    </source>
</evidence>
<keyword evidence="2" id="KW-1185">Reference proteome</keyword>